<comment type="caution">
    <text evidence="2">The sequence shown here is derived from an EMBL/GenBank/DDBJ whole genome shotgun (WGS) entry which is preliminary data.</text>
</comment>
<gene>
    <name evidence="2" type="ORF">H6B30_10915</name>
</gene>
<name>A0A938WLQ4_9BACT</name>
<organism evidence="2 3">
    <name type="scientific">Marseilla massiliensis</name>
    <dbReference type="NCBI Taxonomy" id="1841864"/>
    <lineage>
        <taxon>Bacteria</taxon>
        <taxon>Pseudomonadati</taxon>
        <taxon>Bacteroidota</taxon>
        <taxon>Bacteroidia</taxon>
        <taxon>Bacteroidales</taxon>
        <taxon>Prevotellaceae</taxon>
        <taxon>Marseilla</taxon>
    </lineage>
</organism>
<dbReference type="RefSeq" id="WP_205110525.1">
    <property type="nucleotide sequence ID" value="NZ_JACJJL010000018.1"/>
</dbReference>
<reference evidence="2 3" key="1">
    <citation type="journal article" date="2021" name="Sci. Rep.">
        <title>The distribution of antibiotic resistance genes in chicken gut microbiota commensals.</title>
        <authorList>
            <person name="Juricova H."/>
            <person name="Matiasovicova J."/>
            <person name="Kubasova T."/>
            <person name="Cejkova D."/>
            <person name="Rychlik I."/>
        </authorList>
    </citation>
    <scope>NUCLEOTIDE SEQUENCE [LARGE SCALE GENOMIC DNA]</scope>
    <source>
        <strain evidence="2 3">An819</strain>
    </source>
</reference>
<dbReference type="AlphaFoldDB" id="A0A938WLQ4"/>
<evidence type="ECO:0000313" key="3">
    <source>
        <dbReference type="Proteomes" id="UP000764045"/>
    </source>
</evidence>
<keyword evidence="3" id="KW-1185">Reference proteome</keyword>
<dbReference type="Proteomes" id="UP000764045">
    <property type="component" value="Unassembled WGS sequence"/>
</dbReference>
<protein>
    <submittedName>
        <fullName evidence="2">M23 family metallopeptidase</fullName>
    </submittedName>
</protein>
<proteinExistence type="predicted"/>
<dbReference type="EMBL" id="JACJJL010000018">
    <property type="protein sequence ID" value="MBM6662251.1"/>
    <property type="molecule type" value="Genomic_DNA"/>
</dbReference>
<feature type="chain" id="PRO_5037558164" evidence="1">
    <location>
        <begin position="18"/>
        <end position="548"/>
    </location>
</feature>
<feature type="signal peptide" evidence="1">
    <location>
        <begin position="1"/>
        <end position="17"/>
    </location>
</feature>
<evidence type="ECO:0000256" key="1">
    <source>
        <dbReference type="SAM" id="SignalP"/>
    </source>
</evidence>
<dbReference type="GO" id="GO:0004222">
    <property type="term" value="F:metalloendopeptidase activity"/>
    <property type="evidence" value="ECO:0007669"/>
    <property type="project" value="TreeGrafter"/>
</dbReference>
<evidence type="ECO:0000313" key="2">
    <source>
        <dbReference type="EMBL" id="MBM6662251.1"/>
    </source>
</evidence>
<dbReference type="PANTHER" id="PTHR21666:SF285">
    <property type="entry name" value="M23 FAMILY METALLOPEPTIDASE"/>
    <property type="match status" value="1"/>
</dbReference>
<keyword evidence="1" id="KW-0732">Signal</keyword>
<accession>A0A938WLQ4</accession>
<dbReference type="Gene3D" id="2.70.70.10">
    <property type="entry name" value="Glucose Permease (Domain IIA)"/>
    <property type="match status" value="1"/>
</dbReference>
<sequence>MLSAIAGLLLAIRVTYASPVGYDVTLAGNFGEPRLNHFHCGIDVKTDGVEGKRLMAVADGYVSRITVGLSGFGNALYITHPDGNTSVYCHLKSFTPAITRLLRKWQYAHKSYVADVRLGPLACPVARGQFVAVSGNTGASEAPHLHLEMHDTRTGRLRDPLDVLGSCVADGMAPMAHAFMAYPVAGEGIFEGGVAKRSFGFGSHKLARRFTAWGKVGFGIWANDYTEATYNRYGVRETVLRVDGREVFRSCVDGIPPFANRRINYWGDYEHYLRYGVWYMKSFRTQGNTLPFITTDSNGGIVDFNEERDYTVEYSLTDYYGNTSVYSFVVSGVKTQLGHKKEPANGKTMKHNEISTYSYPGVWLVIPKGILDGDIMLRPIEIKREDPNMSMYSFYDSACPLASWAELGLAVRARGIDPSKLYVRSGDGRYFGGTYKNGWVTARIRELGVAYGLAYDDRPPTVVKVGRNGWDDNDRLQFNVTDGESGVKSVKGYIDNEFILFEHVDKSSRYVCSLTDTPVKKAGRLRTLTFVVTDNRNNKTVVRDALVY</sequence>
<dbReference type="InterPro" id="IPR011055">
    <property type="entry name" value="Dup_hybrid_motif"/>
</dbReference>
<dbReference type="InterPro" id="IPR050570">
    <property type="entry name" value="Cell_wall_metabolism_enzyme"/>
</dbReference>
<dbReference type="SUPFAM" id="SSF51261">
    <property type="entry name" value="Duplicated hybrid motif"/>
    <property type="match status" value="1"/>
</dbReference>
<dbReference type="PANTHER" id="PTHR21666">
    <property type="entry name" value="PEPTIDASE-RELATED"/>
    <property type="match status" value="1"/>
</dbReference>
<dbReference type="CDD" id="cd12797">
    <property type="entry name" value="M23_peptidase"/>
    <property type="match status" value="1"/>
</dbReference>